<evidence type="ECO:0000313" key="1">
    <source>
        <dbReference type="EMBL" id="CBI00991.1"/>
    </source>
</evidence>
<reference evidence="1" key="1">
    <citation type="submission" date="2009-10" db="EMBL/GenBank/DDBJ databases">
        <title>Diversity of trophic interactions inside an arsenic-rich microbial ecosystem.</title>
        <authorList>
            <person name="Bertin P.N."/>
            <person name="Heinrich-Salmeron A."/>
            <person name="Pelletier E."/>
            <person name="Goulhen-Chollet F."/>
            <person name="Arsene-Ploetze F."/>
            <person name="Gallien S."/>
            <person name="Calteau A."/>
            <person name="Vallenet D."/>
            <person name="Casiot C."/>
            <person name="Chane-Woon-Ming B."/>
            <person name="Giloteaux L."/>
            <person name="Barakat M."/>
            <person name="Bonnefoy V."/>
            <person name="Bruneel O."/>
            <person name="Chandler M."/>
            <person name="Cleiss J."/>
            <person name="Duran R."/>
            <person name="Elbaz-Poulichet F."/>
            <person name="Fonknechten N."/>
            <person name="Lauga B."/>
            <person name="Mornico D."/>
            <person name="Ortet P."/>
            <person name="Schaeffer C."/>
            <person name="Siguier P."/>
            <person name="Alexander Thil Smith A."/>
            <person name="Van Dorsselaer A."/>
            <person name="Weissenbach J."/>
            <person name="Medigue C."/>
            <person name="Le Paslier D."/>
        </authorList>
    </citation>
    <scope>NUCLEOTIDE SEQUENCE</scope>
</reference>
<organism evidence="1">
    <name type="scientific">mine drainage metagenome</name>
    <dbReference type="NCBI Taxonomy" id="410659"/>
    <lineage>
        <taxon>unclassified sequences</taxon>
        <taxon>metagenomes</taxon>
        <taxon>ecological metagenomes</taxon>
    </lineage>
</organism>
<protein>
    <submittedName>
        <fullName evidence="1">Uncharacterized protein</fullName>
    </submittedName>
</protein>
<dbReference type="EMBL" id="CABO01000012">
    <property type="protein sequence ID" value="CBI00991.1"/>
    <property type="molecule type" value="Genomic_DNA"/>
</dbReference>
<name>E6Q1D1_9ZZZZ</name>
<comment type="caution">
    <text evidence="1">The sequence shown here is derived from an EMBL/GenBank/DDBJ whole genome shotgun (WGS) entry which is preliminary data.</text>
</comment>
<proteinExistence type="predicted"/>
<sequence length="84" mass="8558">MARPKNEDEPADGELVFRSSYDRLAVAGSAPLRLEAVAAVHGLIATRIEGHFGDAAATVTGRSEHLALATGTTAAAHACTTAAT</sequence>
<accession>E6Q1D1</accession>
<gene>
    <name evidence="1" type="ORF">CARN4_0342</name>
</gene>
<dbReference type="AlphaFoldDB" id="E6Q1D1"/>